<dbReference type="Proteomes" id="UP000254802">
    <property type="component" value="Unassembled WGS sequence"/>
</dbReference>
<dbReference type="PIRSF" id="PIRSF029218">
    <property type="entry name" value="ParE"/>
    <property type="match status" value="1"/>
</dbReference>
<dbReference type="AlphaFoldDB" id="A0A248ZXY2"/>
<dbReference type="EMBL" id="UGPN01000002">
    <property type="protein sequence ID" value="STY59265.1"/>
    <property type="molecule type" value="Genomic_DNA"/>
</dbReference>
<dbReference type="PANTHER" id="PTHR33755:SF3">
    <property type="entry name" value="TOXIN"/>
    <property type="match status" value="1"/>
</dbReference>
<evidence type="ECO:0000313" key="4">
    <source>
        <dbReference type="EMBL" id="STY59265.1"/>
    </source>
</evidence>
<evidence type="ECO:0000256" key="2">
    <source>
        <dbReference type="ARBA" id="ARBA00022649"/>
    </source>
</evidence>
<dbReference type="InterPro" id="IPR051803">
    <property type="entry name" value="TA_system_RelE-like_toxin"/>
</dbReference>
<dbReference type="InterPro" id="IPR028344">
    <property type="entry name" value="ParE1/4"/>
</dbReference>
<accession>A0A248ZXY2</accession>
<evidence type="ECO:0000313" key="8">
    <source>
        <dbReference type="Proteomes" id="UP000315164"/>
    </source>
</evidence>
<reference evidence="8 9" key="2">
    <citation type="journal article" date="2019" name="Vet. Microbiol.">
        <title>Genetic characterization of susceptible and multi-drug resistant Mannheimia haemolytica isolated from high-risk stocker calves prior to and after antimicrobial metaphylaxis.</title>
        <authorList>
            <person name="Snyder E.R."/>
            <person name="Alvarez-Narvaez S."/>
            <person name="Credille B.C."/>
        </authorList>
    </citation>
    <scope>NUCLEOTIDE SEQUENCE [LARGE SCALE GENOMIC DNA]</scope>
    <source>
        <strain evidence="6 8">UGA-R5-128-1</strain>
        <strain evidence="5 9">UGA-R7-163-1</strain>
    </source>
</reference>
<reference evidence="4 7" key="1">
    <citation type="submission" date="2018-06" db="EMBL/GenBank/DDBJ databases">
        <authorList>
            <consortium name="Pathogen Informatics"/>
            <person name="Doyle S."/>
        </authorList>
    </citation>
    <scope>NUCLEOTIDE SEQUENCE [LARGE SCALE GENOMIC DNA]</scope>
    <source>
        <strain evidence="4 7">NCTC10638</strain>
    </source>
</reference>
<dbReference type="STRING" id="75985.WC39_01520"/>
<keyword evidence="9" id="KW-1185">Reference proteome</keyword>
<keyword evidence="2" id="KW-1277">Toxin-antitoxin system</keyword>
<evidence type="ECO:0000256" key="1">
    <source>
        <dbReference type="ARBA" id="ARBA00006226"/>
    </source>
</evidence>
<evidence type="ECO:0000313" key="7">
    <source>
        <dbReference type="Proteomes" id="UP000254802"/>
    </source>
</evidence>
<name>A0A248ZXY2_MANHA</name>
<dbReference type="EMBL" id="VAJI01000029">
    <property type="protein sequence ID" value="TRB35502.1"/>
    <property type="molecule type" value="Genomic_DNA"/>
</dbReference>
<evidence type="ECO:0000313" key="9">
    <source>
        <dbReference type="Proteomes" id="UP000318394"/>
    </source>
</evidence>
<proteinExistence type="inferred from homology"/>
<dbReference type="OrthoDB" id="516834at2"/>
<dbReference type="Pfam" id="PF05016">
    <property type="entry name" value="ParE_toxin"/>
    <property type="match status" value="1"/>
</dbReference>
<protein>
    <recommendedName>
        <fullName evidence="3">Toxin</fullName>
    </recommendedName>
</protein>
<dbReference type="EMBL" id="VAJB01000029">
    <property type="protein sequence ID" value="TRB73003.1"/>
    <property type="molecule type" value="Genomic_DNA"/>
</dbReference>
<dbReference type="KEGG" id="mhaq:WC39_01520"/>
<dbReference type="InterPro" id="IPR035093">
    <property type="entry name" value="RelE/ParE_toxin_dom_sf"/>
</dbReference>
<sequence length="94" mass="11217">MYKLSAQALRDQEKLFRYSISQFGVQQTESYFADLKHILNLLADFPTMGTSAEYIRGGLRMHTHQSHTIYYRIKADHIFIVRILHNQMNHKRYI</sequence>
<dbReference type="Proteomes" id="UP000318394">
    <property type="component" value="Unassembled WGS sequence"/>
</dbReference>
<organism evidence="6 8">
    <name type="scientific">Mannheimia haemolytica</name>
    <name type="common">Pasteurella haemolytica</name>
    <dbReference type="NCBI Taxonomy" id="75985"/>
    <lineage>
        <taxon>Bacteria</taxon>
        <taxon>Pseudomonadati</taxon>
        <taxon>Pseudomonadota</taxon>
        <taxon>Gammaproteobacteria</taxon>
        <taxon>Pasteurellales</taxon>
        <taxon>Pasteurellaceae</taxon>
        <taxon>Mannheimia</taxon>
    </lineage>
</organism>
<dbReference type="KEGG" id="mhay:VK67_01525"/>
<dbReference type="PANTHER" id="PTHR33755">
    <property type="entry name" value="TOXIN PARE1-RELATED"/>
    <property type="match status" value="1"/>
</dbReference>
<evidence type="ECO:0000313" key="5">
    <source>
        <dbReference type="EMBL" id="TRB35502.1"/>
    </source>
</evidence>
<dbReference type="GeneID" id="67367930"/>
<dbReference type="Gene3D" id="3.30.2310.20">
    <property type="entry name" value="RelE-like"/>
    <property type="match status" value="1"/>
</dbReference>
<evidence type="ECO:0000256" key="3">
    <source>
        <dbReference type="PIRNR" id="PIRNR029218"/>
    </source>
</evidence>
<gene>
    <name evidence="4" type="primary">parE1</name>
    <name evidence="6" type="ORF">FEA53_10940</name>
    <name evidence="5" type="ORF">FEB89_10885</name>
    <name evidence="4" type="ORF">NCTC10638_00416</name>
</gene>
<dbReference type="Proteomes" id="UP000315164">
    <property type="component" value="Unassembled WGS sequence"/>
</dbReference>
<dbReference type="InterPro" id="IPR007712">
    <property type="entry name" value="RelE/ParE_toxin"/>
</dbReference>
<evidence type="ECO:0000313" key="6">
    <source>
        <dbReference type="EMBL" id="TRB73003.1"/>
    </source>
</evidence>
<comment type="similarity">
    <text evidence="1 3">Belongs to the RelE toxin family.</text>
</comment>
<dbReference type="RefSeq" id="WP_006248505.1">
    <property type="nucleotide sequence ID" value="NZ_CP011098.1"/>
</dbReference>